<sequence>MEKEIITKAIIFTVMLDLFALTCMKIMKLIKDSQIGENEKERNDIDNPYECILHIIHVDIFLCKKIINP</sequence>
<dbReference type="RefSeq" id="WP_273580920.1">
    <property type="nucleotide sequence ID" value="NZ_JAQRFO010000053.1"/>
</dbReference>
<comment type="caution">
    <text evidence="1">The sequence shown here is derived from an EMBL/GenBank/DDBJ whole genome shotgun (WGS) entry which is preliminary data.</text>
</comment>
<protein>
    <submittedName>
        <fullName evidence="1">Uncharacterized protein</fullName>
    </submittedName>
</protein>
<organism evidence="1 2">
    <name type="scientific">Xenorhabdus aichiensis</name>
    <dbReference type="NCBI Taxonomy" id="3025874"/>
    <lineage>
        <taxon>Bacteria</taxon>
        <taxon>Pseudomonadati</taxon>
        <taxon>Pseudomonadota</taxon>
        <taxon>Gammaproteobacteria</taxon>
        <taxon>Enterobacterales</taxon>
        <taxon>Morganellaceae</taxon>
        <taxon>Xenorhabdus</taxon>
    </lineage>
</organism>
<evidence type="ECO:0000313" key="2">
    <source>
        <dbReference type="Proteomes" id="UP001214757"/>
    </source>
</evidence>
<evidence type="ECO:0000313" key="1">
    <source>
        <dbReference type="EMBL" id="MDC9623459.1"/>
    </source>
</evidence>
<reference evidence="1 2" key="1">
    <citation type="submission" date="2023-02" db="EMBL/GenBank/DDBJ databases">
        <title>Entomopathogenic bacteria.</title>
        <authorList>
            <person name="Machado R.A."/>
        </authorList>
    </citation>
    <scope>NUCLEOTIDE SEQUENCE [LARGE SCALE GENOMIC DNA]</scope>
    <source>
        <strain evidence="1 2">XENO-7</strain>
    </source>
</reference>
<proteinExistence type="predicted"/>
<gene>
    <name evidence="1" type="ORF">PSI22_17910</name>
</gene>
<name>A0ABT5M714_9GAMM</name>
<dbReference type="EMBL" id="JAQRFO010000053">
    <property type="protein sequence ID" value="MDC9623459.1"/>
    <property type="molecule type" value="Genomic_DNA"/>
</dbReference>
<accession>A0ABT5M714</accession>
<keyword evidence="2" id="KW-1185">Reference proteome</keyword>
<dbReference type="Proteomes" id="UP001214757">
    <property type="component" value="Unassembled WGS sequence"/>
</dbReference>